<dbReference type="Proteomes" id="UP000030746">
    <property type="component" value="Unassembled WGS sequence"/>
</dbReference>
<dbReference type="EMBL" id="KB200614">
    <property type="protein sequence ID" value="ESP00945.1"/>
    <property type="molecule type" value="Genomic_DNA"/>
</dbReference>
<dbReference type="CTD" id="20250759"/>
<keyword evidence="2" id="KW-1185">Reference proteome</keyword>
<dbReference type="AlphaFoldDB" id="V4CFX6"/>
<dbReference type="RefSeq" id="XP_009048383.1">
    <property type="nucleotide sequence ID" value="XM_009050135.1"/>
</dbReference>
<protein>
    <submittedName>
        <fullName evidence="1">Uncharacterized protein</fullName>
    </submittedName>
</protein>
<proteinExistence type="predicted"/>
<dbReference type="KEGG" id="lgi:LOTGIDRAFT_238421"/>
<gene>
    <name evidence="1" type="ORF">LOTGIDRAFT_238421</name>
</gene>
<dbReference type="GeneID" id="20250759"/>
<evidence type="ECO:0000313" key="1">
    <source>
        <dbReference type="EMBL" id="ESP00945.1"/>
    </source>
</evidence>
<accession>V4CFX6</accession>
<sequence length="284" mass="32404">MAMAYIICCIVALDTEEITEHDLEGPTSEKGKSENKLTVKMEEHAVFEASNKNNVIENQLKVEASEINTVGGNPVPSGAGLPGMPGLGGYVNIALGENAACNLNNMAKLDIKKEEEPEYFILNFVAQSKRRPGHWTKKRHREAFINEFGIYIFLRLLHIYEHQLVKRDSKVKIKPEEKRERTLEQEEWNRKICDKMEVDIFEELNNLVAELGDKLSADEQNTEILEVTNNNKIEELPLDELKIAKSIIINVREKREEQTAKKNTTSEVPKKGVKKIKISHGIWR</sequence>
<organism evidence="1 2">
    <name type="scientific">Lottia gigantea</name>
    <name type="common">Giant owl limpet</name>
    <dbReference type="NCBI Taxonomy" id="225164"/>
    <lineage>
        <taxon>Eukaryota</taxon>
        <taxon>Metazoa</taxon>
        <taxon>Spiralia</taxon>
        <taxon>Lophotrochozoa</taxon>
        <taxon>Mollusca</taxon>
        <taxon>Gastropoda</taxon>
        <taxon>Patellogastropoda</taxon>
        <taxon>Lottioidea</taxon>
        <taxon>Lottiidae</taxon>
        <taxon>Lottia</taxon>
    </lineage>
</organism>
<name>V4CFX6_LOTGI</name>
<evidence type="ECO:0000313" key="2">
    <source>
        <dbReference type="Proteomes" id="UP000030746"/>
    </source>
</evidence>
<dbReference type="HOGENOM" id="CLU_981021_0_0_1"/>
<reference evidence="1 2" key="1">
    <citation type="journal article" date="2013" name="Nature">
        <title>Insights into bilaterian evolution from three spiralian genomes.</title>
        <authorList>
            <person name="Simakov O."/>
            <person name="Marletaz F."/>
            <person name="Cho S.J."/>
            <person name="Edsinger-Gonzales E."/>
            <person name="Havlak P."/>
            <person name="Hellsten U."/>
            <person name="Kuo D.H."/>
            <person name="Larsson T."/>
            <person name="Lv J."/>
            <person name="Arendt D."/>
            <person name="Savage R."/>
            <person name="Osoegawa K."/>
            <person name="de Jong P."/>
            <person name="Grimwood J."/>
            <person name="Chapman J.A."/>
            <person name="Shapiro H."/>
            <person name="Aerts A."/>
            <person name="Otillar R.P."/>
            <person name="Terry A.Y."/>
            <person name="Boore J.L."/>
            <person name="Grigoriev I.V."/>
            <person name="Lindberg D.R."/>
            <person name="Seaver E.C."/>
            <person name="Weisblat D.A."/>
            <person name="Putnam N.H."/>
            <person name="Rokhsar D.S."/>
        </authorList>
    </citation>
    <scope>NUCLEOTIDE SEQUENCE [LARGE SCALE GENOMIC DNA]</scope>
</reference>